<protein>
    <submittedName>
        <fullName evidence="1">Uncharacterized protein</fullName>
    </submittedName>
</protein>
<keyword evidence="2" id="KW-1185">Reference proteome</keyword>
<comment type="caution">
    <text evidence="1">The sequence shown here is derived from an EMBL/GenBank/DDBJ whole genome shotgun (WGS) entry which is preliminary data.</text>
</comment>
<reference evidence="1 2" key="1">
    <citation type="submission" date="2019-01" db="EMBL/GenBank/DDBJ databases">
        <title>Novel species of Nocardioides.</title>
        <authorList>
            <person name="Liu Q."/>
            <person name="X Y.-H."/>
        </authorList>
    </citation>
    <scope>NUCLEOTIDE SEQUENCE [LARGE SCALE GENOMIC DNA]</scope>
    <source>
        <strain evidence="1 2">HLT2-9</strain>
    </source>
</reference>
<proteinExistence type="predicted"/>
<name>A0A4Q2SN64_9ACTN</name>
<dbReference type="AlphaFoldDB" id="A0A4Q2SN64"/>
<sequence length="97" mass="10829">METSYACPVCGTVHVHQSDRYRNHVCRECEKRARCVAHDRGVLGYNTSPMGGGFAARHGDRSDDQCDQVTRDGRVLVDGSEFRMREAYMGGIVVHTP</sequence>
<dbReference type="RefSeq" id="WP_129427816.1">
    <property type="nucleotide sequence ID" value="NZ_SDWV01000017.1"/>
</dbReference>
<gene>
    <name evidence="1" type="ORF">EUA94_15605</name>
</gene>
<dbReference type="EMBL" id="SDWV01000017">
    <property type="protein sequence ID" value="RYC07125.1"/>
    <property type="molecule type" value="Genomic_DNA"/>
</dbReference>
<dbReference type="Proteomes" id="UP000291101">
    <property type="component" value="Unassembled WGS sequence"/>
</dbReference>
<evidence type="ECO:0000313" key="1">
    <source>
        <dbReference type="EMBL" id="RYC07125.1"/>
    </source>
</evidence>
<evidence type="ECO:0000313" key="2">
    <source>
        <dbReference type="Proteomes" id="UP000291101"/>
    </source>
</evidence>
<dbReference type="OrthoDB" id="839391at2"/>
<organism evidence="1 2">
    <name type="scientific">Nocardioides zhouii</name>
    <dbReference type="NCBI Taxonomy" id="1168729"/>
    <lineage>
        <taxon>Bacteria</taxon>
        <taxon>Bacillati</taxon>
        <taxon>Actinomycetota</taxon>
        <taxon>Actinomycetes</taxon>
        <taxon>Propionibacteriales</taxon>
        <taxon>Nocardioidaceae</taxon>
        <taxon>Nocardioides</taxon>
    </lineage>
</organism>
<accession>A0A4Q2SN64</accession>